<evidence type="ECO:0000313" key="2">
    <source>
        <dbReference type="EMBL" id="EMN20716.1"/>
    </source>
</evidence>
<gene>
    <name evidence="2" type="ORF">LEP1GSC063_3080</name>
</gene>
<protein>
    <submittedName>
        <fullName evidence="2">Putative glycosyltransferase, TIGR04372 family</fullName>
    </submittedName>
</protein>
<organism evidence="2 3">
    <name type="scientific">Leptospira santarosai serovar Arenal str. MAVJ 401</name>
    <dbReference type="NCBI Taxonomy" id="1049976"/>
    <lineage>
        <taxon>Bacteria</taxon>
        <taxon>Pseudomonadati</taxon>
        <taxon>Spirochaetota</taxon>
        <taxon>Spirochaetia</taxon>
        <taxon>Leptospirales</taxon>
        <taxon>Leptospiraceae</taxon>
        <taxon>Leptospira</taxon>
    </lineage>
</organism>
<dbReference type="Proteomes" id="UP000012106">
    <property type="component" value="Unassembled WGS sequence"/>
</dbReference>
<dbReference type="NCBIfam" id="TIGR04372">
    <property type="entry name" value="glycosyl_04372"/>
    <property type="match status" value="1"/>
</dbReference>
<dbReference type="GO" id="GO:0016740">
    <property type="term" value="F:transferase activity"/>
    <property type="evidence" value="ECO:0007669"/>
    <property type="project" value="UniProtKB-KW"/>
</dbReference>
<keyword evidence="2" id="KW-0808">Transferase</keyword>
<keyword evidence="1" id="KW-0812">Transmembrane</keyword>
<accession>M6JGB8</accession>
<dbReference type="RefSeq" id="WP_004472290.1">
    <property type="nucleotide sequence ID" value="NZ_AHMU02000065.1"/>
</dbReference>
<evidence type="ECO:0000313" key="3">
    <source>
        <dbReference type="Proteomes" id="UP000012106"/>
    </source>
</evidence>
<keyword evidence="1" id="KW-0472">Membrane</keyword>
<comment type="caution">
    <text evidence="2">The sequence shown here is derived from an EMBL/GenBank/DDBJ whole genome shotgun (WGS) entry which is preliminary data.</text>
</comment>
<reference evidence="2 3" key="1">
    <citation type="submission" date="2013-01" db="EMBL/GenBank/DDBJ databases">
        <authorList>
            <person name="Harkins D.M."/>
            <person name="Durkin A.S."/>
            <person name="Brinkac L.M."/>
            <person name="Haft D.H."/>
            <person name="Selengut J.D."/>
            <person name="Sanka R."/>
            <person name="DePew J."/>
            <person name="Purushe J."/>
            <person name="Hartskeerl R.A."/>
            <person name="Ahmed A."/>
            <person name="van der Linden H."/>
            <person name="Goris M.G.A."/>
            <person name="Vinetz J.M."/>
            <person name="Sutton G.G."/>
            <person name="Nierman W.C."/>
            <person name="Fouts D.E."/>
        </authorList>
    </citation>
    <scope>NUCLEOTIDE SEQUENCE [LARGE SCALE GENOMIC DNA]</scope>
    <source>
        <strain evidence="2 3">MAVJ 401</strain>
    </source>
</reference>
<dbReference type="InterPro" id="IPR030808">
    <property type="entry name" value="Glycosyl_04372"/>
</dbReference>
<sequence>MNYLLFQFTEIRSKGWKGLLGKISRFFDYVFLFFFSPVLFVLLLFVHAIRKWKHIRFGYFESSRIGHFVMDVGISFAEAKKNSTYLDFYYIPKPISNKQWYIMTCRNFNVSRIIEAFYRFDKKFFKDSKHIILSPMERLSSRDKNGALNSVSDLISFTDYENEKCKTWLEEKGWKNGQAFVCLMVRDSAYLQEYIAGKDFSYHNFRDTEINAYSNSIKLLVEMGYWVIRMGKVANEKLDYSHERFIDYPFLKYQNDLLDIWLMANCRFAISTGTGLDSVADVYRRPTLYLNLIPLSNINSWSCAITVPKYLKWKKTGEYLTFKEYLENNYQHSEKYENAEILIEDLSSEDISRAVMEFESRINGKWVETFIEKQLQDTFWTELQNWKGFSKFHGWKHPDARIDTGFLEKLGSRFFENGRCMGDFSLQ</sequence>
<proteinExistence type="predicted"/>
<dbReference type="EMBL" id="AHMU02000065">
    <property type="protein sequence ID" value="EMN20716.1"/>
    <property type="molecule type" value="Genomic_DNA"/>
</dbReference>
<feature type="transmembrane region" description="Helical" evidence="1">
    <location>
        <begin position="26"/>
        <end position="46"/>
    </location>
</feature>
<keyword evidence="1" id="KW-1133">Transmembrane helix</keyword>
<dbReference type="AlphaFoldDB" id="M6JGB8"/>
<evidence type="ECO:0000256" key="1">
    <source>
        <dbReference type="SAM" id="Phobius"/>
    </source>
</evidence>
<name>M6JGB8_9LEPT</name>